<proteinExistence type="predicted"/>
<protein>
    <submittedName>
        <fullName evidence="1">Uncharacterized protein</fullName>
    </submittedName>
</protein>
<comment type="caution">
    <text evidence="1">The sequence shown here is derived from an EMBL/GenBank/DDBJ whole genome shotgun (WGS) entry which is preliminary data.</text>
</comment>
<reference evidence="1 2" key="1">
    <citation type="journal article" date="2014" name="Genome Biol. Evol.">
        <title>The genome of the myxosporean Thelohanellus kitauei shows adaptations to nutrient acquisition within its fish host.</title>
        <authorList>
            <person name="Yang Y."/>
            <person name="Xiong J."/>
            <person name="Zhou Z."/>
            <person name="Huo F."/>
            <person name="Miao W."/>
            <person name="Ran C."/>
            <person name="Liu Y."/>
            <person name="Zhang J."/>
            <person name="Feng J."/>
            <person name="Wang M."/>
            <person name="Wang M."/>
            <person name="Wang L."/>
            <person name="Yao B."/>
        </authorList>
    </citation>
    <scope>NUCLEOTIDE SEQUENCE [LARGE SCALE GENOMIC DNA]</scope>
    <source>
        <strain evidence="1">Wuqing</strain>
    </source>
</reference>
<evidence type="ECO:0000313" key="1">
    <source>
        <dbReference type="EMBL" id="KII62515.1"/>
    </source>
</evidence>
<name>A0A0C2M642_THEKT</name>
<dbReference type="EMBL" id="JWZT01004955">
    <property type="protein sequence ID" value="KII62515.1"/>
    <property type="molecule type" value="Genomic_DNA"/>
</dbReference>
<sequence>MVGKTSLGSVSELNGILVRNHLDNGCIPVFLESRGVFDLRVLSYVLEKNSAQDPDLVDRTYISHPWTEFEEAVLQCALDSSDHVVSILDSDVISSCCYTQTRIDIPAKPGSLNKQNIRALWRKRKEECPEIEHNYKECLRLEASLESAKFYFIKRNQRKQLLA</sequence>
<accession>A0A0C2M642</accession>
<keyword evidence="2" id="KW-1185">Reference proteome</keyword>
<dbReference type="Proteomes" id="UP000031668">
    <property type="component" value="Unassembled WGS sequence"/>
</dbReference>
<gene>
    <name evidence="1" type="ORF">RF11_04787</name>
</gene>
<evidence type="ECO:0000313" key="2">
    <source>
        <dbReference type="Proteomes" id="UP000031668"/>
    </source>
</evidence>
<dbReference type="AlphaFoldDB" id="A0A0C2M642"/>
<organism evidence="1 2">
    <name type="scientific">Thelohanellus kitauei</name>
    <name type="common">Myxosporean</name>
    <dbReference type="NCBI Taxonomy" id="669202"/>
    <lineage>
        <taxon>Eukaryota</taxon>
        <taxon>Metazoa</taxon>
        <taxon>Cnidaria</taxon>
        <taxon>Myxozoa</taxon>
        <taxon>Myxosporea</taxon>
        <taxon>Bivalvulida</taxon>
        <taxon>Platysporina</taxon>
        <taxon>Myxobolidae</taxon>
        <taxon>Thelohanellus</taxon>
    </lineage>
</organism>